<name>A0A841Z6A9_9LIST</name>
<accession>A0A841Z6A9</accession>
<evidence type="ECO:0000313" key="1">
    <source>
        <dbReference type="EMBL" id="MBC1499997.1"/>
    </source>
</evidence>
<comment type="caution">
    <text evidence="1">The sequence shown here is derived from an EMBL/GenBank/DDBJ whole genome shotgun (WGS) entry which is preliminary data.</text>
</comment>
<dbReference type="Proteomes" id="UP000564536">
    <property type="component" value="Unassembled WGS sequence"/>
</dbReference>
<proteinExistence type="predicted"/>
<evidence type="ECO:0000313" key="2">
    <source>
        <dbReference type="Proteomes" id="UP000564536"/>
    </source>
</evidence>
<dbReference type="AlphaFoldDB" id="A0A841Z6A9"/>
<protein>
    <submittedName>
        <fullName evidence="1">Uncharacterized protein</fullName>
    </submittedName>
</protein>
<reference evidence="1 2" key="1">
    <citation type="submission" date="2020-03" db="EMBL/GenBank/DDBJ databases">
        <title>Soil Listeria distribution.</title>
        <authorList>
            <person name="Liao J."/>
            <person name="Wiedmann M."/>
        </authorList>
    </citation>
    <scope>NUCLEOTIDE SEQUENCE [LARGE SCALE GENOMIC DNA]</scope>
    <source>
        <strain evidence="1 2">FSL L7-1523</strain>
    </source>
</reference>
<sequence length="169" mass="20351">MKSIVEDQIHACVDEVRNTLKKSYPTLNERWQQEALLFFEKQLRRQVEIMRDLRNGELETQDIHACYERAWSVIGNYLNGKGKLLFVDLETFTSDYRYVLDRTIKQEKKISDFIFQHEKTYVKRLFDKLKESYDDGADAFYYRETELEGLAEECLVFRLSSYQKEFEQL</sequence>
<gene>
    <name evidence="1" type="ORF">HB943_05225</name>
</gene>
<dbReference type="RefSeq" id="WP_185425051.1">
    <property type="nucleotide sequence ID" value="NZ_JAARRL010000006.1"/>
</dbReference>
<organism evidence="1 2">
    <name type="scientific">Listeria weihenstephanensis</name>
    <dbReference type="NCBI Taxonomy" id="1006155"/>
    <lineage>
        <taxon>Bacteria</taxon>
        <taxon>Bacillati</taxon>
        <taxon>Bacillota</taxon>
        <taxon>Bacilli</taxon>
        <taxon>Bacillales</taxon>
        <taxon>Listeriaceae</taxon>
        <taxon>Listeria</taxon>
    </lineage>
</organism>
<dbReference type="EMBL" id="JAARRL010000006">
    <property type="protein sequence ID" value="MBC1499997.1"/>
    <property type="molecule type" value="Genomic_DNA"/>
</dbReference>